<keyword evidence="3" id="KW-1185">Reference proteome</keyword>
<dbReference type="SUPFAM" id="SSF51735">
    <property type="entry name" value="NAD(P)-binding Rossmann-fold domains"/>
    <property type="match status" value="1"/>
</dbReference>
<sequence length="297" mass="31966">MSERIIITGGSGRLGRSVVEGFARAGFEVISVDRSTPENPIEGVDYHSLDLLDAAATEQLFTTIAPTAVISLAAIAVPFSAPEDVILRTNAGIAHNVTAASVASGAKKVIIASSPSIMGYGSPAGWVPPRLPLDEDVTPKPWHAYGLSKYVAEQVAAMFAQQTSDVKFISFRPCYVIAPEEWEGAPTQQGHTLKERLDDPALSAVAMFNYVDARDVTDFLITALKNIDRVENGAVFFVGAADALARQPLSELIPEYYPELAHLAEGLTGDAPAFSIQKAKEVLGWEPKRSWRTELVE</sequence>
<name>A0ABP9FQX9_9MICC</name>
<dbReference type="Proteomes" id="UP001500368">
    <property type="component" value="Unassembled WGS sequence"/>
</dbReference>
<dbReference type="PANTHER" id="PTHR43103:SF6">
    <property type="entry name" value="PUTATIVE-RELATED"/>
    <property type="match status" value="1"/>
</dbReference>
<dbReference type="InterPro" id="IPR036291">
    <property type="entry name" value="NAD(P)-bd_dom_sf"/>
</dbReference>
<dbReference type="Gene3D" id="3.40.50.720">
    <property type="entry name" value="NAD(P)-binding Rossmann-like Domain"/>
    <property type="match status" value="1"/>
</dbReference>
<evidence type="ECO:0000313" key="2">
    <source>
        <dbReference type="EMBL" id="GAA4913634.1"/>
    </source>
</evidence>
<dbReference type="RefSeq" id="WP_345476562.1">
    <property type="nucleotide sequence ID" value="NZ_BAABLW010000002.1"/>
</dbReference>
<evidence type="ECO:0000313" key="3">
    <source>
        <dbReference type="Proteomes" id="UP001500368"/>
    </source>
</evidence>
<protein>
    <submittedName>
        <fullName evidence="2">NAD(P)-dependent oxidoreductase</fullName>
    </submittedName>
</protein>
<proteinExistence type="predicted"/>
<dbReference type="Pfam" id="PF01370">
    <property type="entry name" value="Epimerase"/>
    <property type="match status" value="1"/>
</dbReference>
<accession>A0ABP9FQX9</accession>
<reference evidence="3" key="1">
    <citation type="journal article" date="2019" name="Int. J. Syst. Evol. Microbiol.">
        <title>The Global Catalogue of Microorganisms (GCM) 10K type strain sequencing project: providing services to taxonomists for standard genome sequencing and annotation.</title>
        <authorList>
            <consortium name="The Broad Institute Genomics Platform"/>
            <consortium name="The Broad Institute Genome Sequencing Center for Infectious Disease"/>
            <person name="Wu L."/>
            <person name="Ma J."/>
        </authorList>
    </citation>
    <scope>NUCLEOTIDE SEQUENCE [LARGE SCALE GENOMIC DNA]</scope>
    <source>
        <strain evidence="3">JCM 19129</strain>
    </source>
</reference>
<organism evidence="2 3">
    <name type="scientific">Nesterenkonia rhizosphaerae</name>
    <dbReference type="NCBI Taxonomy" id="1348272"/>
    <lineage>
        <taxon>Bacteria</taxon>
        <taxon>Bacillati</taxon>
        <taxon>Actinomycetota</taxon>
        <taxon>Actinomycetes</taxon>
        <taxon>Micrococcales</taxon>
        <taxon>Micrococcaceae</taxon>
        <taxon>Nesterenkonia</taxon>
    </lineage>
</organism>
<feature type="domain" description="NAD-dependent epimerase/dehydratase" evidence="1">
    <location>
        <begin position="5"/>
        <end position="239"/>
    </location>
</feature>
<dbReference type="InterPro" id="IPR001509">
    <property type="entry name" value="Epimerase_deHydtase"/>
</dbReference>
<gene>
    <name evidence="2" type="ORF">GCM10025790_05550</name>
</gene>
<evidence type="ECO:0000259" key="1">
    <source>
        <dbReference type="Pfam" id="PF01370"/>
    </source>
</evidence>
<dbReference type="PANTHER" id="PTHR43103">
    <property type="entry name" value="NUCLEOSIDE-DIPHOSPHATE-SUGAR EPIMERASE"/>
    <property type="match status" value="1"/>
</dbReference>
<dbReference type="EMBL" id="BAABLW010000002">
    <property type="protein sequence ID" value="GAA4913634.1"/>
    <property type="molecule type" value="Genomic_DNA"/>
</dbReference>
<comment type="caution">
    <text evidence="2">The sequence shown here is derived from an EMBL/GenBank/DDBJ whole genome shotgun (WGS) entry which is preliminary data.</text>
</comment>